<feature type="domain" description="Tc1-like transposase DDE" evidence="1">
    <location>
        <begin position="183"/>
        <end position="238"/>
    </location>
</feature>
<dbReference type="InterPro" id="IPR038717">
    <property type="entry name" value="Tc1-like_DDE_dom"/>
</dbReference>
<organism evidence="2 3">
    <name type="scientific">Periplaneta americana</name>
    <name type="common">American cockroach</name>
    <name type="synonym">Blatta americana</name>
    <dbReference type="NCBI Taxonomy" id="6978"/>
    <lineage>
        <taxon>Eukaryota</taxon>
        <taxon>Metazoa</taxon>
        <taxon>Ecdysozoa</taxon>
        <taxon>Arthropoda</taxon>
        <taxon>Hexapoda</taxon>
        <taxon>Insecta</taxon>
        <taxon>Pterygota</taxon>
        <taxon>Neoptera</taxon>
        <taxon>Polyneoptera</taxon>
        <taxon>Dictyoptera</taxon>
        <taxon>Blattodea</taxon>
        <taxon>Blattoidea</taxon>
        <taxon>Blattidae</taxon>
        <taxon>Blattinae</taxon>
        <taxon>Periplaneta</taxon>
    </lineage>
</organism>
<gene>
    <name evidence="2" type="ORF">ANN_01429</name>
</gene>
<sequence length="294" mass="33572">MKNNAETDQEEEKKLIVSLGEKKLFTGGCTGRNGEREKSSGQKNISNDSIKIGLWGLEAKERVKWTDKIRNEAVLKRLGEERMMLKLIRKGNWLGHWLRRNCLLKDALDEMVKNGEEFGAEEDIGTALGKKGKGNGKETPLPMFFSLTLLLKQTQQGTASVVDVKRPARAGSYDVCFIQSSLSKACLPQDNHPIHTANRIQRWFARRCDVDPVDWPPKSPDMNPIQNLWAAVKRILRSNWAEQPPVRTLEELWERVLDAWVEVTKNLDLFHNLVDSIPRRMRAVVDAGGLWTRY</sequence>
<dbReference type="Proteomes" id="UP001148838">
    <property type="component" value="Unassembled WGS sequence"/>
</dbReference>
<accession>A0ABQ8TVB2</accession>
<dbReference type="Gene3D" id="3.30.420.10">
    <property type="entry name" value="Ribonuclease H-like superfamily/Ribonuclease H"/>
    <property type="match status" value="1"/>
</dbReference>
<name>A0ABQ8TVB2_PERAM</name>
<evidence type="ECO:0000313" key="2">
    <source>
        <dbReference type="EMBL" id="KAJ4450022.1"/>
    </source>
</evidence>
<comment type="caution">
    <text evidence="2">The sequence shown here is derived from an EMBL/GenBank/DDBJ whole genome shotgun (WGS) entry which is preliminary data.</text>
</comment>
<dbReference type="InterPro" id="IPR036397">
    <property type="entry name" value="RNaseH_sf"/>
</dbReference>
<evidence type="ECO:0000259" key="1">
    <source>
        <dbReference type="Pfam" id="PF13358"/>
    </source>
</evidence>
<dbReference type="Pfam" id="PF13358">
    <property type="entry name" value="DDE_3"/>
    <property type="match status" value="1"/>
</dbReference>
<keyword evidence="3" id="KW-1185">Reference proteome</keyword>
<reference evidence="2 3" key="1">
    <citation type="journal article" date="2022" name="Allergy">
        <title>Genome assembly and annotation of Periplaneta americana reveal a comprehensive cockroach allergen profile.</title>
        <authorList>
            <person name="Wang L."/>
            <person name="Xiong Q."/>
            <person name="Saelim N."/>
            <person name="Wang L."/>
            <person name="Nong W."/>
            <person name="Wan A.T."/>
            <person name="Shi M."/>
            <person name="Liu X."/>
            <person name="Cao Q."/>
            <person name="Hui J.H.L."/>
            <person name="Sookrung N."/>
            <person name="Leung T.F."/>
            <person name="Tungtrongchitr A."/>
            <person name="Tsui S.K.W."/>
        </authorList>
    </citation>
    <scope>NUCLEOTIDE SEQUENCE [LARGE SCALE GENOMIC DNA]</scope>
    <source>
        <strain evidence="2">PWHHKU_190912</strain>
    </source>
</reference>
<evidence type="ECO:0000313" key="3">
    <source>
        <dbReference type="Proteomes" id="UP001148838"/>
    </source>
</evidence>
<dbReference type="EMBL" id="JAJSOF020000003">
    <property type="protein sequence ID" value="KAJ4450022.1"/>
    <property type="molecule type" value="Genomic_DNA"/>
</dbReference>
<proteinExistence type="predicted"/>
<protein>
    <recommendedName>
        <fullName evidence="1">Tc1-like transposase DDE domain-containing protein</fullName>
    </recommendedName>
</protein>